<organism evidence="1">
    <name type="scientific">marine sediment metagenome</name>
    <dbReference type="NCBI Taxonomy" id="412755"/>
    <lineage>
        <taxon>unclassified sequences</taxon>
        <taxon>metagenomes</taxon>
        <taxon>ecological metagenomes</taxon>
    </lineage>
</organism>
<comment type="caution">
    <text evidence="1">The sequence shown here is derived from an EMBL/GenBank/DDBJ whole genome shotgun (WGS) entry which is preliminary data.</text>
</comment>
<name>A0A0F8YSI4_9ZZZZ</name>
<gene>
    <name evidence="1" type="ORF">LCGC14_3119750</name>
</gene>
<evidence type="ECO:0000313" key="1">
    <source>
        <dbReference type="EMBL" id="KKK50961.1"/>
    </source>
</evidence>
<accession>A0A0F8YSI4</accession>
<reference evidence="1" key="1">
    <citation type="journal article" date="2015" name="Nature">
        <title>Complex archaea that bridge the gap between prokaryotes and eukaryotes.</title>
        <authorList>
            <person name="Spang A."/>
            <person name="Saw J.H."/>
            <person name="Jorgensen S.L."/>
            <person name="Zaremba-Niedzwiedzka K."/>
            <person name="Martijn J."/>
            <person name="Lind A.E."/>
            <person name="van Eijk R."/>
            <person name="Schleper C."/>
            <person name="Guy L."/>
            <person name="Ettema T.J."/>
        </authorList>
    </citation>
    <scope>NUCLEOTIDE SEQUENCE</scope>
</reference>
<proteinExistence type="predicted"/>
<protein>
    <submittedName>
        <fullName evidence="1">Uncharacterized protein</fullName>
    </submittedName>
</protein>
<dbReference type="EMBL" id="LAZR01067755">
    <property type="protein sequence ID" value="KKK50961.1"/>
    <property type="molecule type" value="Genomic_DNA"/>
</dbReference>
<sequence>MIFYDMGDDSTDSVSFSTDDLRTEEVREMIERMRKYSMTDEEFLESCGILC</sequence>
<dbReference type="AlphaFoldDB" id="A0A0F8YSI4"/>